<reference evidence="1 2" key="1">
    <citation type="submission" date="2017-01" db="EMBL/GenBank/DDBJ databases">
        <title>Novel large sulfur bacteria in the metagenomes of groundwater-fed chemosynthetic microbial mats in the Lake Huron basin.</title>
        <authorList>
            <person name="Sharrar A.M."/>
            <person name="Flood B.E."/>
            <person name="Bailey J.V."/>
            <person name="Jones D.S."/>
            <person name="Biddanda B."/>
            <person name="Ruberg S.A."/>
            <person name="Marcus D.N."/>
            <person name="Dick G.J."/>
        </authorList>
    </citation>
    <scope>NUCLEOTIDE SEQUENCE [LARGE SCALE GENOMIC DNA]</scope>
    <source>
        <strain evidence="1">A8</strain>
    </source>
</reference>
<sequence length="78" mass="8506">MPEPHELAAWLLSQPPETEVTRKVAAAYLGLKQSTLAAYASDRVALPYRRSAGKKGTTYYTKAALDAWKARGNVEVAV</sequence>
<name>A0A1Y1QLC4_9GAMM</name>
<dbReference type="AlphaFoldDB" id="A0A1Y1QLC4"/>
<accession>A0A1Y1QLC4</accession>
<dbReference type="InterPro" id="IPR009061">
    <property type="entry name" value="DNA-bd_dom_put_sf"/>
</dbReference>
<organism evidence="1 2">
    <name type="scientific">Thiothrix lacustris</name>
    <dbReference type="NCBI Taxonomy" id="525917"/>
    <lineage>
        <taxon>Bacteria</taxon>
        <taxon>Pseudomonadati</taxon>
        <taxon>Pseudomonadota</taxon>
        <taxon>Gammaproteobacteria</taxon>
        <taxon>Thiotrichales</taxon>
        <taxon>Thiotrichaceae</taxon>
        <taxon>Thiothrix</taxon>
    </lineage>
</organism>
<dbReference type="Proteomes" id="UP000192491">
    <property type="component" value="Unassembled WGS sequence"/>
</dbReference>
<gene>
    <name evidence="1" type="ORF">BWK73_25525</name>
</gene>
<comment type="caution">
    <text evidence="1">The sequence shown here is derived from an EMBL/GenBank/DDBJ whole genome shotgun (WGS) entry which is preliminary data.</text>
</comment>
<dbReference type="SUPFAM" id="SSF46955">
    <property type="entry name" value="Putative DNA-binding domain"/>
    <property type="match status" value="1"/>
</dbReference>
<dbReference type="EMBL" id="MTEJ01000175">
    <property type="protein sequence ID" value="OQX08432.1"/>
    <property type="molecule type" value="Genomic_DNA"/>
</dbReference>
<evidence type="ECO:0008006" key="3">
    <source>
        <dbReference type="Google" id="ProtNLM"/>
    </source>
</evidence>
<evidence type="ECO:0000313" key="2">
    <source>
        <dbReference type="Proteomes" id="UP000192491"/>
    </source>
</evidence>
<protein>
    <recommendedName>
        <fullName evidence="3">DNA-binding protein</fullName>
    </recommendedName>
</protein>
<proteinExistence type="predicted"/>
<evidence type="ECO:0000313" key="1">
    <source>
        <dbReference type="EMBL" id="OQX08432.1"/>
    </source>
</evidence>